<dbReference type="InterPro" id="IPR004841">
    <property type="entry name" value="AA-permease/SLC12A_dom"/>
</dbReference>
<dbReference type="InterPro" id="IPR050367">
    <property type="entry name" value="APC_superfamily"/>
</dbReference>
<accession>Q97A92</accession>
<feature type="transmembrane region" description="Helical" evidence="5">
    <location>
        <begin position="404"/>
        <end position="423"/>
    </location>
</feature>
<feature type="transmembrane region" description="Helical" evidence="5">
    <location>
        <begin position="101"/>
        <end position="124"/>
    </location>
</feature>
<evidence type="ECO:0000256" key="5">
    <source>
        <dbReference type="SAM" id="Phobius"/>
    </source>
</evidence>
<dbReference type="Pfam" id="PF00324">
    <property type="entry name" value="AA_permease"/>
    <property type="match status" value="1"/>
</dbReference>
<evidence type="ECO:0000313" key="7">
    <source>
        <dbReference type="EMBL" id="BAB60060.1"/>
    </source>
</evidence>
<feature type="transmembrane region" description="Helical" evidence="5">
    <location>
        <begin position="164"/>
        <end position="182"/>
    </location>
</feature>
<comment type="subcellular location">
    <subcellularLocation>
        <location evidence="1">Membrane</location>
        <topology evidence="1">Multi-pass membrane protein</topology>
    </subcellularLocation>
</comment>
<feature type="transmembrane region" description="Helical" evidence="5">
    <location>
        <begin position="367"/>
        <end position="392"/>
    </location>
</feature>
<dbReference type="Proteomes" id="UP000001017">
    <property type="component" value="Chromosome"/>
</dbReference>
<feature type="transmembrane region" description="Helical" evidence="5">
    <location>
        <begin position="44"/>
        <end position="63"/>
    </location>
</feature>
<dbReference type="HOGENOM" id="CLU_007946_20_3_2"/>
<evidence type="ECO:0000256" key="4">
    <source>
        <dbReference type="ARBA" id="ARBA00023136"/>
    </source>
</evidence>
<reference evidence="7 8" key="2">
    <citation type="journal article" date="2000" name="Proc. Natl. Acad. Sci. U.S.A.">
        <title>Archaeal adaptation to higher temperatures revealed by genomic sequence of Thermoplasma volcanium.</title>
        <authorList>
            <person name="Kawashima T."/>
            <person name="Amano N."/>
            <person name="Koike H."/>
            <person name="Makino S."/>
            <person name="Higuchi S."/>
            <person name="Kawashima-Ohya Y."/>
            <person name="Watanabe K."/>
            <person name="Yamazaki M."/>
            <person name="Kanehori K."/>
            <person name="Kawamoto T."/>
            <person name="Nunoshiba T."/>
            <person name="Yamamoto Y."/>
            <person name="Aramaki H."/>
            <person name="Makino K."/>
            <person name="Suzuki M."/>
        </authorList>
    </citation>
    <scope>NUCLEOTIDE SEQUENCE [LARGE SCALE GENOMIC DNA]</scope>
    <source>
        <strain evidence="8">ATCC 51530 / DSM 4299 / JCM 9571 / NBRC 15438 / GSS1</strain>
    </source>
</reference>
<keyword evidence="3 5" id="KW-1133">Transmembrane helix</keyword>
<dbReference type="Gene3D" id="1.20.1740.10">
    <property type="entry name" value="Amino acid/polyamine transporter I"/>
    <property type="match status" value="1"/>
</dbReference>
<dbReference type="eggNOG" id="arCOG03651">
    <property type="taxonomic scope" value="Archaea"/>
</dbReference>
<dbReference type="PANTHER" id="PTHR42770:SF11">
    <property type="entry name" value="INNER MEMBRANE TRANSPORT PROTEIN YBAT"/>
    <property type="match status" value="1"/>
</dbReference>
<keyword evidence="4 5" id="KW-0472">Membrane</keyword>
<dbReference type="PhylomeDB" id="Q97A92"/>
<dbReference type="PaxDb" id="273116-14325135"/>
<keyword evidence="2 5" id="KW-0812">Transmembrane</keyword>
<protein>
    <submittedName>
        <fullName evidence="7">Metabolite transporter</fullName>
    </submittedName>
</protein>
<feature type="transmembrane region" description="Helical" evidence="5">
    <location>
        <begin position="202"/>
        <end position="225"/>
    </location>
</feature>
<dbReference type="PIRSF" id="PIRSF006060">
    <property type="entry name" value="AA_transporter"/>
    <property type="match status" value="1"/>
</dbReference>
<feature type="transmembrane region" description="Helical" evidence="5">
    <location>
        <begin position="429"/>
        <end position="451"/>
    </location>
</feature>
<evidence type="ECO:0000256" key="3">
    <source>
        <dbReference type="ARBA" id="ARBA00022989"/>
    </source>
</evidence>
<dbReference type="STRING" id="273116.gene:9381710"/>
<keyword evidence="8" id="KW-1185">Reference proteome</keyword>
<feature type="transmembrane region" description="Helical" evidence="5">
    <location>
        <begin position="339"/>
        <end position="361"/>
    </location>
</feature>
<gene>
    <name evidence="7" type="ORF">TVG0946674</name>
</gene>
<dbReference type="GO" id="GO:0055085">
    <property type="term" value="P:transmembrane transport"/>
    <property type="evidence" value="ECO:0007669"/>
    <property type="project" value="InterPro"/>
</dbReference>
<feature type="transmembrane region" description="Helical" evidence="5">
    <location>
        <begin position="130"/>
        <end position="152"/>
    </location>
</feature>
<reference evidence="7 8" key="1">
    <citation type="journal article" date="1999" name="Proc. Jpn. Acad.">
        <title>Determination of the complete genomic DNA sequence of Thermoplasma volvanium GSS1.</title>
        <authorList>
            <person name="Kawashima T."/>
            <person name="Yamamoto Y."/>
            <person name="Aramaki H."/>
            <person name="Nunoshiba T."/>
            <person name="Kawamoto T."/>
            <person name="Watanabe K."/>
            <person name="Yamazaki M."/>
            <person name="Kanehori K."/>
            <person name="Amano N."/>
            <person name="Ohya Y."/>
            <person name="Makino K."/>
            <person name="Suzuki M."/>
        </authorList>
    </citation>
    <scope>NUCLEOTIDE SEQUENCE [LARGE SCALE GENOMIC DNA]</scope>
    <source>
        <strain evidence="8">ATCC 51530 / DSM 4299 / JCM 9571 / NBRC 15438 / GSS1</strain>
    </source>
</reference>
<evidence type="ECO:0000256" key="1">
    <source>
        <dbReference type="ARBA" id="ARBA00004141"/>
    </source>
</evidence>
<dbReference type="AlphaFoldDB" id="Q97A92"/>
<feature type="domain" description="Amino acid permease/ SLC12A" evidence="6">
    <location>
        <begin position="38"/>
        <end position="420"/>
    </location>
</feature>
<feature type="transmembrane region" description="Helical" evidence="5">
    <location>
        <begin position="281"/>
        <end position="301"/>
    </location>
</feature>
<dbReference type="EMBL" id="BA000011">
    <property type="protein sequence ID" value="BAB60060.1"/>
    <property type="molecule type" value="Genomic_DNA"/>
</dbReference>
<name>Q97A92_THEVO</name>
<sequence length="475" mass="51294">MIMSSNTYTLKEGVIGEFRLVWQAMGALSIAADASYLLTGVALFALGATPLSILLGVVFYLFIMNSGYQFSKYISSAGSYYTFAAKSLGPKIGIFQAWNMIFYSILGYSSFGFLGLAAFISMINPSLNSTAVWVTIAVAAATIAFLFTYFGIKTSTDYQILGGVIEVSVLIIGSILIIISAGNSNTLSVFTTKYIPGGLSQIFYSMIYSVVLFFGTTLSITSLAEEAKNPHIAVRRALISTIVVAGITLILVSYAFTIGYGPTNMGAFIKSPDPGLVMFKHVSYILYILLIAVTVNSFMGYNVSVSNANTRIYYSFARSGILFLPRSLKKIHERYGSPYNSAIFVFIVSLSVGLAFGFAFGPEIGGLVMLFANGYAAYTEHIVASIGLPFYAKKMGDFKVLQHLVFPIIAVGVLAAVIFFTLYPAPPAYPYNIAAYVGIGWIPFAGLMTLIELKKRGISNTLETEPEVAKTAENA</sequence>
<dbReference type="GO" id="GO:0016020">
    <property type="term" value="C:membrane"/>
    <property type="evidence" value="ECO:0007669"/>
    <property type="project" value="UniProtKB-SubCell"/>
</dbReference>
<feature type="transmembrane region" description="Helical" evidence="5">
    <location>
        <begin position="237"/>
        <end position="261"/>
    </location>
</feature>
<evidence type="ECO:0000313" key="8">
    <source>
        <dbReference type="Proteomes" id="UP000001017"/>
    </source>
</evidence>
<dbReference type="KEGG" id="tvo:TVG0946674"/>
<evidence type="ECO:0000256" key="2">
    <source>
        <dbReference type="ARBA" id="ARBA00022692"/>
    </source>
</evidence>
<proteinExistence type="predicted"/>
<organism evidence="7 8">
    <name type="scientific">Thermoplasma volcanium (strain ATCC 51530 / DSM 4299 / JCM 9571 / NBRC 15438 / GSS1)</name>
    <dbReference type="NCBI Taxonomy" id="273116"/>
    <lineage>
        <taxon>Archaea</taxon>
        <taxon>Methanobacteriati</taxon>
        <taxon>Thermoplasmatota</taxon>
        <taxon>Thermoplasmata</taxon>
        <taxon>Thermoplasmatales</taxon>
        <taxon>Thermoplasmataceae</taxon>
        <taxon>Thermoplasma</taxon>
    </lineage>
</organism>
<dbReference type="PANTHER" id="PTHR42770">
    <property type="entry name" value="AMINO ACID TRANSPORTER-RELATED"/>
    <property type="match status" value="1"/>
</dbReference>
<evidence type="ECO:0000259" key="6">
    <source>
        <dbReference type="Pfam" id="PF00324"/>
    </source>
</evidence>